<dbReference type="GO" id="GO:0005525">
    <property type="term" value="F:GTP binding"/>
    <property type="evidence" value="ECO:0007669"/>
    <property type="project" value="InterPro"/>
</dbReference>
<gene>
    <name evidence="3" type="ORF">SAMN05421541_1289</name>
</gene>
<dbReference type="CDD" id="cd00882">
    <property type="entry name" value="Ras_like_GTPase"/>
    <property type="match status" value="1"/>
</dbReference>
<evidence type="ECO:0000313" key="4">
    <source>
        <dbReference type="Proteomes" id="UP000199645"/>
    </source>
</evidence>
<dbReference type="STRING" id="35752.SAMN05421541_1289"/>
<dbReference type="AlphaFoldDB" id="A0A1I2MGS9"/>
<feature type="domain" description="G" evidence="2">
    <location>
        <begin position="31"/>
        <end position="147"/>
    </location>
</feature>
<keyword evidence="1" id="KW-0472">Membrane</keyword>
<dbReference type="SUPFAM" id="SSF52540">
    <property type="entry name" value="P-loop containing nucleoside triphosphate hydrolases"/>
    <property type="match status" value="1"/>
</dbReference>
<keyword evidence="1" id="KW-0812">Transmembrane</keyword>
<evidence type="ECO:0000256" key="1">
    <source>
        <dbReference type="SAM" id="Phobius"/>
    </source>
</evidence>
<dbReference type="EMBL" id="FONV01000028">
    <property type="protein sequence ID" value="SFF88586.1"/>
    <property type="molecule type" value="Genomic_DNA"/>
</dbReference>
<feature type="transmembrane region" description="Helical" evidence="1">
    <location>
        <begin position="276"/>
        <end position="295"/>
    </location>
</feature>
<keyword evidence="4" id="KW-1185">Reference proteome</keyword>
<dbReference type="Pfam" id="PF01926">
    <property type="entry name" value="MMR_HSR1"/>
    <property type="match status" value="1"/>
</dbReference>
<accession>A0A1I2MGS9</accession>
<evidence type="ECO:0000313" key="3">
    <source>
        <dbReference type="EMBL" id="SFF88586.1"/>
    </source>
</evidence>
<organism evidence="3 4">
    <name type="scientific">Actinoplanes philippinensis</name>
    <dbReference type="NCBI Taxonomy" id="35752"/>
    <lineage>
        <taxon>Bacteria</taxon>
        <taxon>Bacillati</taxon>
        <taxon>Actinomycetota</taxon>
        <taxon>Actinomycetes</taxon>
        <taxon>Micromonosporales</taxon>
        <taxon>Micromonosporaceae</taxon>
        <taxon>Actinoplanes</taxon>
    </lineage>
</organism>
<keyword evidence="1" id="KW-1133">Transmembrane helix</keyword>
<dbReference type="Gene3D" id="3.40.50.300">
    <property type="entry name" value="P-loop containing nucleotide triphosphate hydrolases"/>
    <property type="match status" value="1"/>
</dbReference>
<dbReference type="Proteomes" id="UP000199645">
    <property type="component" value="Unassembled WGS sequence"/>
</dbReference>
<dbReference type="OrthoDB" id="6197209at2"/>
<reference evidence="3 4" key="1">
    <citation type="submission" date="2016-10" db="EMBL/GenBank/DDBJ databases">
        <authorList>
            <person name="de Groot N.N."/>
        </authorList>
    </citation>
    <scope>NUCLEOTIDE SEQUENCE [LARGE SCALE GENOMIC DNA]</scope>
    <source>
        <strain evidence="3 4">DSM 43019</strain>
    </source>
</reference>
<proteinExistence type="predicted"/>
<dbReference type="InterPro" id="IPR006073">
    <property type="entry name" value="GTP-bd"/>
</dbReference>
<protein>
    <submittedName>
        <fullName evidence="3">Uncharacterized conserved protein, DUF697 family</fullName>
    </submittedName>
</protein>
<dbReference type="InterPro" id="IPR027417">
    <property type="entry name" value="P-loop_NTPase"/>
</dbReference>
<feature type="transmembrane region" description="Helical" evidence="1">
    <location>
        <begin position="236"/>
        <end position="255"/>
    </location>
</feature>
<sequence length="365" mass="39348">MELTDGEFDPEDVFVREVRRILGGAAHLNLIMAGKLGTGKSTLLNGIFGEDLAETGVGASVTTIIKRHTRPGSPVAVYDTPGIELGRDHQQVIADYIAEIRKNAGDPGQRIHFALYCVRSTDRRFEAYEKEVIEQLAEEVPVFVVFTQCLAADDEDTLALAEFVNGLGLNIRDGRVFLTLAKSRTIGGVTFEGFGLPELVTAIYRSLPEAAAQTLARHQRVSLAVKVAEAESQVRVAAAAAAAIATVPIPVLDAIPLSALQFTMLARITTVMGLKVNIKAIVLAMAGIMGVAAVARQVARQFLKLFPGIGSVINAGMAAEITKKMGRVYVEACTRVCQRQIDGEDITADDATDAIIEEFRRLWTN</sequence>
<evidence type="ECO:0000259" key="2">
    <source>
        <dbReference type="Pfam" id="PF01926"/>
    </source>
</evidence>
<dbReference type="RefSeq" id="WP_093621886.1">
    <property type="nucleotide sequence ID" value="NZ_BOMT01000023.1"/>
</dbReference>
<name>A0A1I2MGS9_9ACTN</name>